<evidence type="ECO:0000256" key="1">
    <source>
        <dbReference type="ARBA" id="ARBA00004613"/>
    </source>
</evidence>
<evidence type="ECO:0000256" key="6">
    <source>
        <dbReference type="ARBA" id="ARBA00023320"/>
    </source>
</evidence>
<reference evidence="7" key="1">
    <citation type="submission" date="2023-07" db="EMBL/GenBank/DDBJ databases">
        <authorList>
            <consortium name="CYATHOMIX"/>
        </authorList>
    </citation>
    <scope>NUCLEOTIDE SEQUENCE</scope>
    <source>
        <strain evidence="7">N/A</strain>
    </source>
</reference>
<dbReference type="GO" id="GO:0005576">
    <property type="term" value="C:extracellular region"/>
    <property type="evidence" value="ECO:0007669"/>
    <property type="project" value="UniProtKB-SubCell"/>
</dbReference>
<evidence type="ECO:0000256" key="4">
    <source>
        <dbReference type="ARBA" id="ARBA00022685"/>
    </source>
</evidence>
<name>A0AA36HGT8_CYLNA</name>
<evidence type="ECO:0000256" key="5">
    <source>
        <dbReference type="ARBA" id="ARBA00022815"/>
    </source>
</evidence>
<comment type="subcellular location">
    <subcellularLocation>
        <location evidence="1">Secreted</location>
    </subcellularLocation>
</comment>
<keyword evidence="8" id="KW-1185">Reference proteome</keyword>
<evidence type="ECO:0000313" key="7">
    <source>
        <dbReference type="EMBL" id="CAJ0609809.1"/>
    </source>
</evidence>
<dbReference type="EMBL" id="CATQJL010000326">
    <property type="protein sequence ID" value="CAJ0609809.1"/>
    <property type="molecule type" value="Genomic_DNA"/>
</dbReference>
<proteinExistence type="inferred from homology"/>
<keyword evidence="6" id="KW-0527">Neuropeptide</keyword>
<comment type="similarity">
    <text evidence="2">Belongs to the FARP (FMRFamide related peptide) family.</text>
</comment>
<evidence type="ECO:0000256" key="2">
    <source>
        <dbReference type="ARBA" id="ARBA00006356"/>
    </source>
</evidence>
<keyword evidence="5" id="KW-0027">Amidation</keyword>
<organism evidence="7 8">
    <name type="scientific">Cylicocyclus nassatus</name>
    <name type="common">Nematode worm</name>
    <dbReference type="NCBI Taxonomy" id="53992"/>
    <lineage>
        <taxon>Eukaryota</taxon>
        <taxon>Metazoa</taxon>
        <taxon>Ecdysozoa</taxon>
        <taxon>Nematoda</taxon>
        <taxon>Chromadorea</taxon>
        <taxon>Rhabditida</taxon>
        <taxon>Rhabditina</taxon>
        <taxon>Rhabditomorpha</taxon>
        <taxon>Strongyloidea</taxon>
        <taxon>Strongylidae</taxon>
        <taxon>Cylicocyclus</taxon>
    </lineage>
</organism>
<protein>
    <submittedName>
        <fullName evidence="7">Uncharacterized protein</fullName>
    </submittedName>
</protein>
<keyword evidence="3" id="KW-0964">Secreted</keyword>
<keyword evidence="4" id="KW-0165">Cleavage on pair of basic residues</keyword>
<dbReference type="PANTHER" id="PTHR20986">
    <property type="entry name" value="FMRFAMIDE-RELATED PEPTIDES"/>
    <property type="match status" value="1"/>
</dbReference>
<gene>
    <name evidence="7" type="ORF">CYNAS_LOCUS21792</name>
</gene>
<dbReference type="GO" id="GO:0007218">
    <property type="term" value="P:neuropeptide signaling pathway"/>
    <property type="evidence" value="ECO:0007669"/>
    <property type="project" value="UniProtKB-KW"/>
</dbReference>
<accession>A0AA36HGT8</accession>
<dbReference type="AlphaFoldDB" id="A0AA36HGT8"/>
<comment type="caution">
    <text evidence="7">The sequence shown here is derived from an EMBL/GenBank/DDBJ whole genome shotgun (WGS) entry which is preliminary data.</text>
</comment>
<sequence length="190" mass="21721">MWRVSTALFTLLAVLANAADLQEQAYELPDGEYANELSLLELIPQPKELSGKPDLDSETARYDKREEDLKKELLGVFRYGKRSNKKSVPGVLRFGKRSVPGVLRFGKREIPGVLRFGKRSMPSVLRFGKRREIPGMMRFGKRACATLWQVKKHIPQNGSNHKRVTHYSSLGTPNCDIRIKVEQLNKVYHK</sequence>
<dbReference type="PANTHER" id="PTHR20986:SF17">
    <property type="entry name" value="FMRFAMIDE-LIKE NEUROPEPTIDE 18"/>
    <property type="match status" value="1"/>
</dbReference>
<evidence type="ECO:0000256" key="3">
    <source>
        <dbReference type="ARBA" id="ARBA00022525"/>
    </source>
</evidence>
<dbReference type="InterPro" id="IPR051041">
    <property type="entry name" value="FMRFamide-related_np"/>
</dbReference>
<evidence type="ECO:0000313" key="8">
    <source>
        <dbReference type="Proteomes" id="UP001176961"/>
    </source>
</evidence>
<dbReference type="Proteomes" id="UP001176961">
    <property type="component" value="Unassembled WGS sequence"/>
</dbReference>